<dbReference type="Pfam" id="PF05699">
    <property type="entry name" value="Dimer_Tnp_hAT"/>
    <property type="match status" value="1"/>
</dbReference>
<keyword evidence="4" id="KW-0862">Zinc</keyword>
<evidence type="ECO:0000256" key="4">
    <source>
        <dbReference type="ARBA" id="ARBA00022833"/>
    </source>
</evidence>
<evidence type="ECO:0000256" key="3">
    <source>
        <dbReference type="ARBA" id="ARBA00022771"/>
    </source>
</evidence>
<dbReference type="InterPro" id="IPR008906">
    <property type="entry name" value="HATC_C_dom"/>
</dbReference>
<dbReference type="AlphaFoldDB" id="A0A6A4DN13"/>
<keyword evidence="3" id="KW-0863">Zinc-finger</keyword>
<dbReference type="InterPro" id="IPR052035">
    <property type="entry name" value="ZnF_BED_domain_contain"/>
</dbReference>
<feature type="domain" description="HAT C-terminal dimerisation" evidence="6">
    <location>
        <begin position="539"/>
        <end position="614"/>
    </location>
</feature>
<proteinExistence type="predicted"/>
<keyword evidence="8" id="KW-1185">Reference proteome</keyword>
<dbReference type="InterPro" id="IPR012337">
    <property type="entry name" value="RNaseH-like_sf"/>
</dbReference>
<name>A0A6A4DN13_9STRA</name>
<accession>A0A6A4DN13</accession>
<keyword evidence="2" id="KW-0479">Metal-binding</keyword>
<evidence type="ECO:0000313" key="8">
    <source>
        <dbReference type="Proteomes" id="UP000434957"/>
    </source>
</evidence>
<protein>
    <recommendedName>
        <fullName evidence="6">HAT C-terminal dimerisation domain-containing protein</fullName>
    </recommendedName>
</protein>
<gene>
    <name evidence="7" type="ORF">PR003_g20755</name>
</gene>
<dbReference type="EMBL" id="QXFT01001879">
    <property type="protein sequence ID" value="KAE9308396.1"/>
    <property type="molecule type" value="Genomic_DNA"/>
</dbReference>
<organism evidence="7 8">
    <name type="scientific">Phytophthora rubi</name>
    <dbReference type="NCBI Taxonomy" id="129364"/>
    <lineage>
        <taxon>Eukaryota</taxon>
        <taxon>Sar</taxon>
        <taxon>Stramenopiles</taxon>
        <taxon>Oomycota</taxon>
        <taxon>Peronosporomycetes</taxon>
        <taxon>Peronosporales</taxon>
        <taxon>Peronosporaceae</taxon>
        <taxon>Phytophthora</taxon>
    </lineage>
</organism>
<dbReference type="GO" id="GO:0008270">
    <property type="term" value="F:zinc ion binding"/>
    <property type="evidence" value="ECO:0007669"/>
    <property type="project" value="UniProtKB-KW"/>
</dbReference>
<evidence type="ECO:0000256" key="2">
    <source>
        <dbReference type="ARBA" id="ARBA00022723"/>
    </source>
</evidence>
<reference evidence="7 8" key="1">
    <citation type="submission" date="2018-08" db="EMBL/GenBank/DDBJ databases">
        <title>Genomic investigation of the strawberry pathogen Phytophthora fragariae indicates pathogenicity is determined by transcriptional variation in three key races.</title>
        <authorList>
            <person name="Adams T.M."/>
            <person name="Armitage A.D."/>
            <person name="Sobczyk M.K."/>
            <person name="Bates H.J."/>
            <person name="Dunwell J.M."/>
            <person name="Nellist C.F."/>
            <person name="Harrison R.J."/>
        </authorList>
    </citation>
    <scope>NUCLEOTIDE SEQUENCE [LARGE SCALE GENOMIC DNA]</scope>
    <source>
        <strain evidence="7 8">SCRP333</strain>
    </source>
</reference>
<comment type="subcellular location">
    <subcellularLocation>
        <location evidence="1">Nucleus</location>
    </subcellularLocation>
</comment>
<dbReference type="Proteomes" id="UP000434957">
    <property type="component" value="Unassembled WGS sequence"/>
</dbReference>
<evidence type="ECO:0000259" key="6">
    <source>
        <dbReference type="Pfam" id="PF05699"/>
    </source>
</evidence>
<dbReference type="PANTHER" id="PTHR46481">
    <property type="entry name" value="ZINC FINGER BED DOMAIN-CONTAINING PROTEIN 4"/>
    <property type="match status" value="1"/>
</dbReference>
<sequence length="680" mass="77365">MQVQQAALKPPLAVRQAIANFQSAGPFKVIPPTKSEKPYIFKWGVRVEFRDDNGQLTTRWACLADESCRTSGTNLFTMSTGKTSRAARHLRLVHHRHSPKTDVEVAGKRKRDTEVEMLLASPLYAKNPARLNLLLETLRIINHNLPLRTGEYNESKLIEALVVKQEIQTVVNAKRVKDAIVELYRSTKSEMSEYLADNREHYPIFTLVADFWTCKTTGDKFLGLRVYLIDKDWRFNSVLLGTKKFNPSYSDRDDGIRKPFKTWLTKMLEDFGLTTSEFYGSASDSGGDVKYMLSSALHLKWEWCFAHMAHAATKMSCGVNGKKSREANPDMAELIKKMTRVITQVKLVSTAGDLFSELCKSKTKGASTRLLGYSTSRFLSMTNAMKRVLAKWPAIVAWYEERGRQAVRDRKPPPDFPLESHHTDWVHVLSILTPIADIKFKCQAERPEQVEHDKTGRHAVERLKEVNDKIRSNLLSLLKSVAEPLEAAEEQADSAVTRLSRLEARFAPRTVRPAITSRVDRRAEDELDRRLEDPVGVQRNADMTPKESVLQFWKRLEESGEYRLIPKAVRVLFAIPSSSCQIERDFSVSGEMVSPQRTSLAGDSIDMCIFLNRNPEFVNLLQCEEIPRGQHKLYARPSLEFDIDLDDYLNDLDSDILAEFVSSTTLSSELLDDEEEKSSL</sequence>
<dbReference type="PANTHER" id="PTHR46481:SF10">
    <property type="entry name" value="ZINC FINGER BED DOMAIN-CONTAINING PROTEIN 39"/>
    <property type="match status" value="1"/>
</dbReference>
<dbReference type="GO" id="GO:0005634">
    <property type="term" value="C:nucleus"/>
    <property type="evidence" value="ECO:0007669"/>
    <property type="project" value="UniProtKB-SubCell"/>
</dbReference>
<evidence type="ECO:0000256" key="5">
    <source>
        <dbReference type="ARBA" id="ARBA00023242"/>
    </source>
</evidence>
<keyword evidence="5" id="KW-0539">Nucleus</keyword>
<dbReference type="GO" id="GO:0046983">
    <property type="term" value="F:protein dimerization activity"/>
    <property type="evidence" value="ECO:0007669"/>
    <property type="project" value="InterPro"/>
</dbReference>
<evidence type="ECO:0000256" key="1">
    <source>
        <dbReference type="ARBA" id="ARBA00004123"/>
    </source>
</evidence>
<comment type="caution">
    <text evidence="7">The sequence shown here is derived from an EMBL/GenBank/DDBJ whole genome shotgun (WGS) entry which is preliminary data.</text>
</comment>
<dbReference type="SUPFAM" id="SSF53098">
    <property type="entry name" value="Ribonuclease H-like"/>
    <property type="match status" value="1"/>
</dbReference>
<evidence type="ECO:0000313" key="7">
    <source>
        <dbReference type="EMBL" id="KAE9308396.1"/>
    </source>
</evidence>